<keyword evidence="3" id="KW-0697">Rotamase</keyword>
<dbReference type="PROSITE" id="PS00170">
    <property type="entry name" value="CSA_PPIASE_1"/>
    <property type="match status" value="1"/>
</dbReference>
<dbReference type="FunFam" id="2.40.100.10:FF:000025">
    <property type="entry name" value="Peptidyl-prolyl cis-trans isomerase CYP19-2"/>
    <property type="match status" value="1"/>
</dbReference>
<gene>
    <name evidence="7" type="ORF">NDN08_000278</name>
</gene>
<feature type="region of interest" description="Disordered" evidence="5">
    <location>
        <begin position="190"/>
        <end position="465"/>
    </location>
</feature>
<dbReference type="EC" id="5.2.1.8" evidence="2"/>
<feature type="domain" description="PPIase cyclophilin-type" evidence="6">
    <location>
        <begin position="21"/>
        <end position="179"/>
    </location>
</feature>
<feature type="compositionally biased region" description="Basic and acidic residues" evidence="5">
    <location>
        <begin position="412"/>
        <end position="465"/>
    </location>
</feature>
<comment type="caution">
    <text evidence="7">The sequence shown here is derived from an EMBL/GenBank/DDBJ whole genome shotgun (WGS) entry which is preliminary data.</text>
</comment>
<evidence type="ECO:0000256" key="3">
    <source>
        <dbReference type="ARBA" id="ARBA00023110"/>
    </source>
</evidence>
<evidence type="ECO:0000256" key="5">
    <source>
        <dbReference type="SAM" id="MobiDB-lite"/>
    </source>
</evidence>
<comment type="catalytic activity">
    <reaction evidence="1">
        <text>[protein]-peptidylproline (omega=180) = [protein]-peptidylproline (omega=0)</text>
        <dbReference type="Rhea" id="RHEA:16237"/>
        <dbReference type="Rhea" id="RHEA-COMP:10747"/>
        <dbReference type="Rhea" id="RHEA-COMP:10748"/>
        <dbReference type="ChEBI" id="CHEBI:83833"/>
        <dbReference type="ChEBI" id="CHEBI:83834"/>
        <dbReference type="EC" id="5.2.1.8"/>
    </reaction>
</comment>
<feature type="compositionally biased region" description="Basic and acidic residues" evidence="5">
    <location>
        <begin position="247"/>
        <end position="257"/>
    </location>
</feature>
<dbReference type="GO" id="GO:0006457">
    <property type="term" value="P:protein folding"/>
    <property type="evidence" value="ECO:0007669"/>
    <property type="project" value="InterPro"/>
</dbReference>
<accession>A0AAV8UEV3</accession>
<dbReference type="PROSITE" id="PS50072">
    <property type="entry name" value="CSA_PPIASE_2"/>
    <property type="match status" value="1"/>
</dbReference>
<evidence type="ECO:0000256" key="2">
    <source>
        <dbReference type="ARBA" id="ARBA00013194"/>
    </source>
</evidence>
<dbReference type="PANTHER" id="PTHR11071:SF561">
    <property type="entry name" value="PEPTIDYL-PROLYL CIS-TRANS ISOMERASE D-RELATED"/>
    <property type="match status" value="1"/>
</dbReference>
<evidence type="ECO:0000313" key="7">
    <source>
        <dbReference type="EMBL" id="KAJ8900981.1"/>
    </source>
</evidence>
<dbReference type="InterPro" id="IPR029000">
    <property type="entry name" value="Cyclophilin-like_dom_sf"/>
</dbReference>
<dbReference type="EMBL" id="JAMWBK010000013">
    <property type="protein sequence ID" value="KAJ8900981.1"/>
    <property type="molecule type" value="Genomic_DNA"/>
</dbReference>
<keyword evidence="8" id="KW-1185">Reference proteome</keyword>
<dbReference type="GO" id="GO:0005829">
    <property type="term" value="C:cytosol"/>
    <property type="evidence" value="ECO:0007669"/>
    <property type="project" value="TreeGrafter"/>
</dbReference>
<dbReference type="Proteomes" id="UP001157974">
    <property type="component" value="Unassembled WGS sequence"/>
</dbReference>
<reference evidence="7 8" key="1">
    <citation type="journal article" date="2023" name="Nat. Commun.">
        <title>Origin of minicircular mitochondrial genomes in red algae.</title>
        <authorList>
            <person name="Lee Y."/>
            <person name="Cho C.H."/>
            <person name="Lee Y.M."/>
            <person name="Park S.I."/>
            <person name="Yang J.H."/>
            <person name="West J.A."/>
            <person name="Bhattacharya D."/>
            <person name="Yoon H.S."/>
        </authorList>
    </citation>
    <scope>NUCLEOTIDE SEQUENCE [LARGE SCALE GENOMIC DNA]</scope>
    <source>
        <strain evidence="7 8">CCMP1338</strain>
        <tissue evidence="7">Whole cell</tissue>
    </source>
</reference>
<evidence type="ECO:0000259" key="6">
    <source>
        <dbReference type="PROSITE" id="PS50072"/>
    </source>
</evidence>
<keyword evidence="4" id="KW-0413">Isomerase</keyword>
<evidence type="ECO:0000313" key="8">
    <source>
        <dbReference type="Proteomes" id="UP001157974"/>
    </source>
</evidence>
<dbReference type="Pfam" id="PF00160">
    <property type="entry name" value="Pro_isomerase"/>
    <property type="match status" value="1"/>
</dbReference>
<feature type="compositionally biased region" description="Basic and acidic residues" evidence="5">
    <location>
        <begin position="354"/>
        <end position="368"/>
    </location>
</feature>
<dbReference type="Gene3D" id="2.40.100.10">
    <property type="entry name" value="Cyclophilin-like"/>
    <property type="match status" value="1"/>
</dbReference>
<evidence type="ECO:0000256" key="1">
    <source>
        <dbReference type="ARBA" id="ARBA00000971"/>
    </source>
</evidence>
<sequence length="465" mass="52338">MDVAEGGGEKFATAYLEVDLGDKIKRMTFRIFTDKVPKTAENFLRLCDGSKGVGKKTGANLHYRGSPFHRIIKGFMVQGGDISKGNGKGGESIYGGNFEDEDMSIKHDRVGLLSMANKGKNTNGSQFFITCAEAPHLDGKHVVFGELIEGRDALESLEFLETNDAEVPLRPVTIAGCGVLSEPIRDRQLSDVETENADRQAATWRSREDSLMDDDGDEDDKKSRDWPSGVHRRGRGSFKFVTEEEQDRGVTVDDRHGPNRAPAPKRLHRERRFAGGPPQSGRRFERRLDEADTARGRQGHGGKRRHLDDIPSRSHDGPDDGRGKRPRRRDENMINRDGDRRGAGRGEFTGQARAAKDNLGRGEPHADDVETGDVEFDRNGRDARMELDGPQRDEGRRPLGDGRRLSRGKGMVSERKGNDRSWERDGRGHRDSWPRFRSRSFDGRDQRWGRGGRRNREARRDRSLD</sequence>
<dbReference type="InterPro" id="IPR020892">
    <property type="entry name" value="Cyclophilin-type_PPIase_CS"/>
</dbReference>
<dbReference type="PANTHER" id="PTHR11071">
    <property type="entry name" value="PEPTIDYL-PROLYL CIS-TRANS ISOMERASE"/>
    <property type="match status" value="1"/>
</dbReference>
<dbReference type="GO" id="GO:0016018">
    <property type="term" value="F:cyclosporin A binding"/>
    <property type="evidence" value="ECO:0007669"/>
    <property type="project" value="TreeGrafter"/>
</dbReference>
<organism evidence="7 8">
    <name type="scientific">Rhodosorus marinus</name>
    <dbReference type="NCBI Taxonomy" id="101924"/>
    <lineage>
        <taxon>Eukaryota</taxon>
        <taxon>Rhodophyta</taxon>
        <taxon>Stylonematophyceae</taxon>
        <taxon>Stylonematales</taxon>
        <taxon>Stylonemataceae</taxon>
        <taxon>Rhodosorus</taxon>
    </lineage>
</organism>
<evidence type="ECO:0000256" key="4">
    <source>
        <dbReference type="ARBA" id="ARBA00023235"/>
    </source>
</evidence>
<proteinExistence type="predicted"/>
<feature type="compositionally biased region" description="Basic and acidic residues" evidence="5">
    <location>
        <begin position="282"/>
        <end position="295"/>
    </location>
</feature>
<feature type="compositionally biased region" description="Basic and acidic residues" evidence="5">
    <location>
        <begin position="375"/>
        <end position="404"/>
    </location>
</feature>
<protein>
    <recommendedName>
        <fullName evidence="2">peptidylprolyl isomerase</fullName>
        <ecNumber evidence="2">5.2.1.8</ecNumber>
    </recommendedName>
</protein>
<name>A0AAV8UEV3_9RHOD</name>
<dbReference type="PRINTS" id="PR00153">
    <property type="entry name" value="CSAPPISMRASE"/>
</dbReference>
<feature type="compositionally biased region" description="Basic and acidic residues" evidence="5">
    <location>
        <begin position="306"/>
        <end position="344"/>
    </location>
</feature>
<dbReference type="GO" id="GO:0003755">
    <property type="term" value="F:peptidyl-prolyl cis-trans isomerase activity"/>
    <property type="evidence" value="ECO:0007669"/>
    <property type="project" value="UniProtKB-KW"/>
</dbReference>
<dbReference type="SUPFAM" id="SSF50891">
    <property type="entry name" value="Cyclophilin-like"/>
    <property type="match status" value="1"/>
</dbReference>
<dbReference type="InterPro" id="IPR002130">
    <property type="entry name" value="Cyclophilin-type_PPIase_dom"/>
</dbReference>
<dbReference type="AlphaFoldDB" id="A0AAV8UEV3"/>